<reference evidence="2" key="1">
    <citation type="submission" date="2020-04" db="EMBL/GenBank/DDBJ databases">
        <authorList>
            <person name="Zhang T."/>
        </authorList>
    </citation>
    <scope>NUCLEOTIDE SEQUENCE</scope>
    <source>
        <strain evidence="2">HKST-UBA11</strain>
    </source>
</reference>
<proteinExistence type="predicted"/>
<accession>A0A955L879</accession>
<comment type="caution">
    <text evidence="2">The sequence shown here is derived from an EMBL/GenBank/DDBJ whole genome shotgun (WGS) entry which is preliminary data.</text>
</comment>
<protein>
    <submittedName>
        <fullName evidence="2">Uncharacterized protein</fullName>
    </submittedName>
</protein>
<evidence type="ECO:0000313" key="3">
    <source>
        <dbReference type="Proteomes" id="UP000754563"/>
    </source>
</evidence>
<keyword evidence="1" id="KW-0472">Membrane</keyword>
<feature type="transmembrane region" description="Helical" evidence="1">
    <location>
        <begin position="49"/>
        <end position="68"/>
    </location>
</feature>
<dbReference type="AlphaFoldDB" id="A0A955L879"/>
<feature type="transmembrane region" description="Helical" evidence="1">
    <location>
        <begin position="12"/>
        <end position="37"/>
    </location>
</feature>
<keyword evidence="1" id="KW-1133">Transmembrane helix</keyword>
<dbReference type="EMBL" id="JAGQLH010000051">
    <property type="protein sequence ID" value="MCA9385862.1"/>
    <property type="molecule type" value="Genomic_DNA"/>
</dbReference>
<keyword evidence="1" id="KW-0812">Transmembrane</keyword>
<reference evidence="2" key="2">
    <citation type="journal article" date="2021" name="Microbiome">
        <title>Successional dynamics and alternative stable states in a saline activated sludge microbial community over 9 years.</title>
        <authorList>
            <person name="Wang Y."/>
            <person name="Ye J."/>
            <person name="Ju F."/>
            <person name="Liu L."/>
            <person name="Boyd J.A."/>
            <person name="Deng Y."/>
            <person name="Parks D.H."/>
            <person name="Jiang X."/>
            <person name="Yin X."/>
            <person name="Woodcroft B.J."/>
            <person name="Tyson G.W."/>
            <person name="Hugenholtz P."/>
            <person name="Polz M.F."/>
            <person name="Zhang T."/>
        </authorList>
    </citation>
    <scope>NUCLEOTIDE SEQUENCE</scope>
    <source>
        <strain evidence="2">HKST-UBA11</strain>
    </source>
</reference>
<gene>
    <name evidence="2" type="ORF">KC717_04400</name>
</gene>
<dbReference type="Proteomes" id="UP000754563">
    <property type="component" value="Unassembled WGS sequence"/>
</dbReference>
<evidence type="ECO:0000313" key="2">
    <source>
        <dbReference type="EMBL" id="MCA9385862.1"/>
    </source>
</evidence>
<evidence type="ECO:0000256" key="1">
    <source>
        <dbReference type="SAM" id="Phobius"/>
    </source>
</evidence>
<organism evidence="2 3">
    <name type="scientific">Candidatus Dojkabacteria bacterium</name>
    <dbReference type="NCBI Taxonomy" id="2099670"/>
    <lineage>
        <taxon>Bacteria</taxon>
        <taxon>Candidatus Dojkabacteria</taxon>
    </lineage>
</organism>
<name>A0A955L879_9BACT</name>
<sequence length="159" mass="17966">MAKEIRNESISCLYGIGMMALFVLFFAFIIYLVYSLISKAALGEFQDTQIIQATIGFIISVLGGTVIAKNLENRNNKQLEYLKIKNEIALRLIDLTSVVLRGNTKDKTKKDAIDLIQVEGIKAKLYMGDDALKLINDFIDKPNSRTHKLLNNELRNQVK</sequence>